<dbReference type="EMBL" id="JAUIZM010000011">
    <property type="protein sequence ID" value="KAK1354664.1"/>
    <property type="molecule type" value="Genomic_DNA"/>
</dbReference>
<accession>A0AAD8M009</accession>
<reference evidence="2" key="2">
    <citation type="submission" date="2023-05" db="EMBL/GenBank/DDBJ databases">
        <authorList>
            <person name="Schelkunov M.I."/>
        </authorList>
    </citation>
    <scope>NUCLEOTIDE SEQUENCE</scope>
    <source>
        <strain evidence="2">Hsosn_3</strain>
        <tissue evidence="2">Leaf</tissue>
    </source>
</reference>
<dbReference type="PANTHER" id="PTHR37724">
    <property type="entry name" value="OS02G0564300 PROTEIN"/>
    <property type="match status" value="1"/>
</dbReference>
<dbReference type="Proteomes" id="UP001237642">
    <property type="component" value="Unassembled WGS sequence"/>
</dbReference>
<protein>
    <submittedName>
        <fullName evidence="2">Copper ion transmembrane transporter</fullName>
    </submittedName>
</protein>
<dbReference type="PANTHER" id="PTHR37724:SF1">
    <property type="entry name" value="OS02G0564300 PROTEIN"/>
    <property type="match status" value="1"/>
</dbReference>
<feature type="compositionally biased region" description="Basic residues" evidence="1">
    <location>
        <begin position="377"/>
        <end position="391"/>
    </location>
</feature>
<keyword evidence="2" id="KW-0812">Transmembrane</keyword>
<evidence type="ECO:0000313" key="3">
    <source>
        <dbReference type="Proteomes" id="UP001237642"/>
    </source>
</evidence>
<evidence type="ECO:0000313" key="2">
    <source>
        <dbReference type="EMBL" id="KAK1354664.1"/>
    </source>
</evidence>
<comment type="caution">
    <text evidence="2">The sequence shown here is derived from an EMBL/GenBank/DDBJ whole genome shotgun (WGS) entry which is preliminary data.</text>
</comment>
<keyword evidence="3" id="KW-1185">Reference proteome</keyword>
<dbReference type="AlphaFoldDB" id="A0AAD8M009"/>
<feature type="region of interest" description="Disordered" evidence="1">
    <location>
        <begin position="367"/>
        <end position="391"/>
    </location>
</feature>
<feature type="compositionally biased region" description="Basic residues" evidence="1">
    <location>
        <begin position="250"/>
        <end position="260"/>
    </location>
</feature>
<feature type="region of interest" description="Disordered" evidence="1">
    <location>
        <begin position="238"/>
        <end position="341"/>
    </location>
</feature>
<evidence type="ECO:0000256" key="1">
    <source>
        <dbReference type="SAM" id="MobiDB-lite"/>
    </source>
</evidence>
<proteinExistence type="predicted"/>
<name>A0AAD8M009_9APIA</name>
<sequence length="391" mass="43660">MSIFHTSLPLKPPQNLSISSSTYLSGQTLLTLIPKFSHLSFTSTTKPSTLIRMGGGPRTFPGGVNKWQWKRMQAKKAKQLLKARLARERQIYEMRKRAELKAAVSELERPWEVVEKAPKLFSARADEQVQVLADRFQKPGGFDLWSENDGPELFKSVDGFPSARFFPKGVVHSIRPYGRVNDEIDDLGGEKRVKVGSLDEFGGEKGVKIGSLDEFGGFGSEKGVKIGSFDEYVGMRNVSSEGRSGEGGKGKVRKKRHGRSLRGLNSGDTNDGGSNGSARVVRKEGSFSRGNSEVRDMGLRDRNNGLDSRRGGYDRENSGRSRVVKKDVSFSKGTSSRKVKSANSEVYDMDLKRDGSYWFKEKNESILPADSDQPEAKKKKKQRKKRRRFPV</sequence>
<feature type="compositionally biased region" description="Low complexity" evidence="1">
    <location>
        <begin position="263"/>
        <end position="272"/>
    </location>
</feature>
<reference evidence="2" key="1">
    <citation type="submission" date="2023-02" db="EMBL/GenBank/DDBJ databases">
        <title>Genome of toxic invasive species Heracleum sosnowskyi carries increased number of genes despite the absence of recent whole-genome duplications.</title>
        <authorList>
            <person name="Schelkunov M."/>
            <person name="Shtratnikova V."/>
            <person name="Makarenko M."/>
            <person name="Klepikova A."/>
            <person name="Omelchenko D."/>
            <person name="Novikova G."/>
            <person name="Obukhova E."/>
            <person name="Bogdanov V."/>
            <person name="Penin A."/>
            <person name="Logacheva M."/>
        </authorList>
    </citation>
    <scope>NUCLEOTIDE SEQUENCE</scope>
    <source>
        <strain evidence="2">Hsosn_3</strain>
        <tissue evidence="2">Leaf</tissue>
    </source>
</reference>
<organism evidence="2 3">
    <name type="scientific">Heracleum sosnowskyi</name>
    <dbReference type="NCBI Taxonomy" id="360622"/>
    <lineage>
        <taxon>Eukaryota</taxon>
        <taxon>Viridiplantae</taxon>
        <taxon>Streptophyta</taxon>
        <taxon>Embryophyta</taxon>
        <taxon>Tracheophyta</taxon>
        <taxon>Spermatophyta</taxon>
        <taxon>Magnoliopsida</taxon>
        <taxon>eudicotyledons</taxon>
        <taxon>Gunneridae</taxon>
        <taxon>Pentapetalae</taxon>
        <taxon>asterids</taxon>
        <taxon>campanulids</taxon>
        <taxon>Apiales</taxon>
        <taxon>Apiaceae</taxon>
        <taxon>Apioideae</taxon>
        <taxon>apioid superclade</taxon>
        <taxon>Tordylieae</taxon>
        <taxon>Tordyliinae</taxon>
        <taxon>Heracleum</taxon>
    </lineage>
</organism>
<feature type="compositionally biased region" description="Basic and acidic residues" evidence="1">
    <location>
        <begin position="281"/>
        <end position="329"/>
    </location>
</feature>
<gene>
    <name evidence="2" type="ORF">POM88_047920</name>
</gene>
<keyword evidence="2" id="KW-0472">Membrane</keyword>